<dbReference type="AlphaFoldDB" id="A0A917Z8M4"/>
<protein>
    <submittedName>
        <fullName evidence="1">Uncharacterized protein</fullName>
    </submittedName>
</protein>
<sequence length="64" mass="7535">MTSRNKFDQWSYFEERGLTDRFAGSWVEAPDHRAVVAALRAEEETLACDLNQARRWYSSYSDED</sequence>
<comment type="caution">
    <text evidence="1">The sequence shown here is derived from an EMBL/GenBank/DDBJ whole genome shotgun (WGS) entry which is preliminary data.</text>
</comment>
<proteinExistence type="predicted"/>
<evidence type="ECO:0000313" key="2">
    <source>
        <dbReference type="Proteomes" id="UP000646523"/>
    </source>
</evidence>
<dbReference type="EMBL" id="BMNH01000024">
    <property type="protein sequence ID" value="GGO78023.1"/>
    <property type="molecule type" value="Genomic_DNA"/>
</dbReference>
<evidence type="ECO:0000313" key="1">
    <source>
        <dbReference type="EMBL" id="GGO78023.1"/>
    </source>
</evidence>
<dbReference type="RefSeq" id="WP_189127468.1">
    <property type="nucleotide sequence ID" value="NZ_BMNH01000024.1"/>
</dbReference>
<name>A0A917Z8M4_9ACTN</name>
<reference evidence="1" key="2">
    <citation type="submission" date="2020-09" db="EMBL/GenBank/DDBJ databases">
        <authorList>
            <person name="Sun Q."/>
            <person name="Zhou Y."/>
        </authorList>
    </citation>
    <scope>NUCLEOTIDE SEQUENCE</scope>
    <source>
        <strain evidence="1">CGMCC 4.7368</strain>
    </source>
</reference>
<accession>A0A917Z8M4</accession>
<keyword evidence="2" id="KW-1185">Reference proteome</keyword>
<gene>
    <name evidence="1" type="ORF">GCM10012289_59030</name>
</gene>
<organism evidence="1 2">
    <name type="scientific">Nonomuraea cavernae</name>
    <dbReference type="NCBI Taxonomy" id="2045107"/>
    <lineage>
        <taxon>Bacteria</taxon>
        <taxon>Bacillati</taxon>
        <taxon>Actinomycetota</taxon>
        <taxon>Actinomycetes</taxon>
        <taxon>Streptosporangiales</taxon>
        <taxon>Streptosporangiaceae</taxon>
        <taxon>Nonomuraea</taxon>
    </lineage>
</organism>
<dbReference type="Proteomes" id="UP000646523">
    <property type="component" value="Unassembled WGS sequence"/>
</dbReference>
<reference evidence="1" key="1">
    <citation type="journal article" date="2014" name="Int. J. Syst. Evol. Microbiol.">
        <title>Complete genome sequence of Corynebacterium casei LMG S-19264T (=DSM 44701T), isolated from a smear-ripened cheese.</title>
        <authorList>
            <consortium name="US DOE Joint Genome Institute (JGI-PGF)"/>
            <person name="Walter F."/>
            <person name="Albersmeier A."/>
            <person name="Kalinowski J."/>
            <person name="Ruckert C."/>
        </authorList>
    </citation>
    <scope>NUCLEOTIDE SEQUENCE</scope>
    <source>
        <strain evidence="1">CGMCC 4.7368</strain>
    </source>
</reference>